<proteinExistence type="predicted"/>
<keyword evidence="2" id="KW-1185">Reference proteome</keyword>
<accession>A0A2X0NFN0</accession>
<gene>
    <name evidence="1" type="primary">BQ5605_C026g10221</name>
    <name evidence="1" type="ORF">BQ5605_C026G10221</name>
</gene>
<dbReference type="AlphaFoldDB" id="A0A2X0NFN0"/>
<reference evidence="1 2" key="1">
    <citation type="submission" date="2016-11" db="EMBL/GenBank/DDBJ databases">
        <authorList>
            <person name="Jaros S."/>
            <person name="Januszkiewicz K."/>
            <person name="Wedrychowicz H."/>
        </authorList>
    </citation>
    <scope>NUCLEOTIDE SEQUENCE [LARGE SCALE GENOMIC DNA]</scope>
</reference>
<organism evidence="1 2">
    <name type="scientific">Microbotryum silenes-dioicae</name>
    <dbReference type="NCBI Taxonomy" id="796604"/>
    <lineage>
        <taxon>Eukaryota</taxon>
        <taxon>Fungi</taxon>
        <taxon>Dikarya</taxon>
        <taxon>Basidiomycota</taxon>
        <taxon>Pucciniomycotina</taxon>
        <taxon>Microbotryomycetes</taxon>
        <taxon>Microbotryales</taxon>
        <taxon>Microbotryaceae</taxon>
        <taxon>Microbotryum</taxon>
    </lineage>
</organism>
<sequence>MLAKLVPDILGGERLALDHLEIRIVDTLNDQGTGASVLLLQVHDHLGVGDRSIETVHGPPLSQADVGGPHMPMLEDARIALALEVRLDSNRPQLVIILAELGYLDLPRLLSNDPTNFPQQISSRQGEARFVSLYWIAFRSAPTAQQPALEIQPREAIRRSDLRQVESFEPATRGQSKQETYKQFVFNDARLRGLERPALLRQYIAARVLKEYRTRIQDFDDILARIFTVPIDIAAKHEESRLFREILSPLYQECQRPLPEDEIRTDEDPEGSDRLLRWIQKVLWYPGSRRRHFRQTGPDSGCLGIPRETFPT</sequence>
<protein>
    <submittedName>
        <fullName evidence="1">BQ5605_C026g10221 protein</fullName>
    </submittedName>
</protein>
<evidence type="ECO:0000313" key="1">
    <source>
        <dbReference type="EMBL" id="SGZ27922.1"/>
    </source>
</evidence>
<evidence type="ECO:0000313" key="2">
    <source>
        <dbReference type="Proteomes" id="UP000249464"/>
    </source>
</evidence>
<dbReference type="Proteomes" id="UP000249464">
    <property type="component" value="Unassembled WGS sequence"/>
</dbReference>
<dbReference type="EMBL" id="FQNC01000088">
    <property type="protein sequence ID" value="SGZ27922.1"/>
    <property type="molecule type" value="Genomic_DNA"/>
</dbReference>
<name>A0A2X0NFN0_9BASI</name>